<proteinExistence type="predicted"/>
<dbReference type="EMBL" id="JAKELL010000008">
    <property type="protein sequence ID" value="KAH8996715.1"/>
    <property type="molecule type" value="Genomic_DNA"/>
</dbReference>
<accession>A0AAD4QG52</accession>
<sequence length="335" mass="38001">MPKRKRGKGLSNDEIIKRLHRIIGDGTSVEMAVLRLMEEFYFVVKASLAEKGLNVSFSNVKYRDIASFVGLDSVRKFNDATLFDLRRSRIPTTLFKNVVLDMDILLIQYGPLAEQSDAEARSRFLAPIVNHLIAQFGSSFQNTPRSVMAGLITTRGRVEYHFKTFDGAISVVFVEVKFRIGDPEDRLDAIVQVIAECDACDWKNTRADFSVPVYGILCDGASFLFFAFDGTINPYKSTMGVVPRSRFRGLKLVDFSSEPTARPFIHSLRSIYETICNLLLCAYITSLKAFRDRFASQHGQQKSLDGWDKALKLAEEDWKSLRMRRCCARGRELDC</sequence>
<dbReference type="Proteomes" id="UP001201163">
    <property type="component" value="Unassembled WGS sequence"/>
</dbReference>
<reference evidence="1" key="1">
    <citation type="submission" date="2022-01" db="EMBL/GenBank/DDBJ databases">
        <title>Comparative genomics reveals a dynamic genome evolution in the ectomycorrhizal milk-cap (Lactarius) mushrooms.</title>
        <authorList>
            <consortium name="DOE Joint Genome Institute"/>
            <person name="Lebreton A."/>
            <person name="Tang N."/>
            <person name="Kuo A."/>
            <person name="LaButti K."/>
            <person name="Drula E."/>
            <person name="Barry K."/>
            <person name="Clum A."/>
            <person name="Lipzen A."/>
            <person name="Mousain D."/>
            <person name="Ng V."/>
            <person name="Wang R."/>
            <person name="Wang X."/>
            <person name="Dai Y."/>
            <person name="Henrissat B."/>
            <person name="Grigoriev I.V."/>
            <person name="Guerin-Laguette A."/>
            <person name="Yu F."/>
            <person name="Martin F.M."/>
        </authorList>
    </citation>
    <scope>NUCLEOTIDE SEQUENCE</scope>
    <source>
        <strain evidence="1">QP</strain>
    </source>
</reference>
<keyword evidence="2" id="KW-1185">Reference proteome</keyword>
<evidence type="ECO:0000313" key="2">
    <source>
        <dbReference type="Proteomes" id="UP001201163"/>
    </source>
</evidence>
<comment type="caution">
    <text evidence="1">The sequence shown here is derived from an EMBL/GenBank/DDBJ whole genome shotgun (WGS) entry which is preliminary data.</text>
</comment>
<protein>
    <submittedName>
        <fullName evidence="1">Uncharacterized protein</fullName>
    </submittedName>
</protein>
<dbReference type="AlphaFoldDB" id="A0AAD4QG52"/>
<gene>
    <name evidence="1" type="ORF">EDB92DRAFT_1520230</name>
</gene>
<organism evidence="1 2">
    <name type="scientific">Lactarius akahatsu</name>
    <dbReference type="NCBI Taxonomy" id="416441"/>
    <lineage>
        <taxon>Eukaryota</taxon>
        <taxon>Fungi</taxon>
        <taxon>Dikarya</taxon>
        <taxon>Basidiomycota</taxon>
        <taxon>Agaricomycotina</taxon>
        <taxon>Agaricomycetes</taxon>
        <taxon>Russulales</taxon>
        <taxon>Russulaceae</taxon>
        <taxon>Lactarius</taxon>
    </lineage>
</organism>
<evidence type="ECO:0000313" key="1">
    <source>
        <dbReference type="EMBL" id="KAH8996715.1"/>
    </source>
</evidence>
<name>A0AAD4QG52_9AGAM</name>